<organism evidence="1 2">
    <name type="scientific">Artomyces pyxidatus</name>
    <dbReference type="NCBI Taxonomy" id="48021"/>
    <lineage>
        <taxon>Eukaryota</taxon>
        <taxon>Fungi</taxon>
        <taxon>Dikarya</taxon>
        <taxon>Basidiomycota</taxon>
        <taxon>Agaricomycotina</taxon>
        <taxon>Agaricomycetes</taxon>
        <taxon>Russulales</taxon>
        <taxon>Auriscalpiaceae</taxon>
        <taxon>Artomyces</taxon>
    </lineage>
</organism>
<name>A0ACB8SDC3_9AGAM</name>
<gene>
    <name evidence="1" type="ORF">BV25DRAFT_1922601</name>
</gene>
<keyword evidence="2" id="KW-1185">Reference proteome</keyword>
<reference evidence="1" key="2">
    <citation type="journal article" date="2022" name="New Phytol.">
        <title>Evolutionary transition to the ectomycorrhizal habit in the genomes of a hyperdiverse lineage of mushroom-forming fungi.</title>
        <authorList>
            <person name="Looney B."/>
            <person name="Miyauchi S."/>
            <person name="Morin E."/>
            <person name="Drula E."/>
            <person name="Courty P.E."/>
            <person name="Kohler A."/>
            <person name="Kuo A."/>
            <person name="LaButti K."/>
            <person name="Pangilinan J."/>
            <person name="Lipzen A."/>
            <person name="Riley R."/>
            <person name="Andreopoulos W."/>
            <person name="He G."/>
            <person name="Johnson J."/>
            <person name="Nolan M."/>
            <person name="Tritt A."/>
            <person name="Barry K.W."/>
            <person name="Grigoriev I.V."/>
            <person name="Nagy L.G."/>
            <person name="Hibbett D."/>
            <person name="Henrissat B."/>
            <person name="Matheny P.B."/>
            <person name="Labbe J."/>
            <person name="Martin F.M."/>
        </authorList>
    </citation>
    <scope>NUCLEOTIDE SEQUENCE</scope>
    <source>
        <strain evidence="1">HHB10654</strain>
    </source>
</reference>
<reference evidence="1" key="1">
    <citation type="submission" date="2021-03" db="EMBL/GenBank/DDBJ databases">
        <authorList>
            <consortium name="DOE Joint Genome Institute"/>
            <person name="Ahrendt S."/>
            <person name="Looney B.P."/>
            <person name="Miyauchi S."/>
            <person name="Morin E."/>
            <person name="Drula E."/>
            <person name="Courty P.E."/>
            <person name="Chicoki N."/>
            <person name="Fauchery L."/>
            <person name="Kohler A."/>
            <person name="Kuo A."/>
            <person name="Labutti K."/>
            <person name="Pangilinan J."/>
            <person name="Lipzen A."/>
            <person name="Riley R."/>
            <person name="Andreopoulos W."/>
            <person name="He G."/>
            <person name="Johnson J."/>
            <person name="Barry K.W."/>
            <person name="Grigoriev I.V."/>
            <person name="Nagy L."/>
            <person name="Hibbett D."/>
            <person name="Henrissat B."/>
            <person name="Matheny P.B."/>
            <person name="Labbe J."/>
            <person name="Martin F."/>
        </authorList>
    </citation>
    <scope>NUCLEOTIDE SEQUENCE</scope>
    <source>
        <strain evidence="1">HHB10654</strain>
    </source>
</reference>
<dbReference type="EMBL" id="MU277400">
    <property type="protein sequence ID" value="KAI0054534.1"/>
    <property type="molecule type" value="Genomic_DNA"/>
</dbReference>
<protein>
    <submittedName>
        <fullName evidence="1">Uncharacterized protein</fullName>
    </submittedName>
</protein>
<accession>A0ACB8SDC3</accession>
<sequence>MDRPRLLPGHEPGNYVVYLARPGTFEFALIPPGAVYHGPLRITIVNVVADVVTPQALPLLQSNDLGAGAYDSSSQTSSPVPTSQPDLDLELPLLHGLPVKPLMTTSSIGSPAASSDASLPPVCVLSPAIQKDPPPGGQIEREAASWLDGDAGGSSLGVSQFLGALQEVFADPVLREAALKDFETAEVSMSPLVDFLAMDMETASTPGPPEPAPVGGGVLFDVSKPRAHEVTAYIDEIKEAEGV</sequence>
<dbReference type="Proteomes" id="UP000814140">
    <property type="component" value="Unassembled WGS sequence"/>
</dbReference>
<comment type="caution">
    <text evidence="1">The sequence shown here is derived from an EMBL/GenBank/DDBJ whole genome shotgun (WGS) entry which is preliminary data.</text>
</comment>
<proteinExistence type="predicted"/>
<evidence type="ECO:0000313" key="2">
    <source>
        <dbReference type="Proteomes" id="UP000814140"/>
    </source>
</evidence>
<evidence type="ECO:0000313" key="1">
    <source>
        <dbReference type="EMBL" id="KAI0054534.1"/>
    </source>
</evidence>